<reference evidence="3" key="1">
    <citation type="submission" date="2021-05" db="EMBL/GenBank/DDBJ databases">
        <authorList>
            <person name="Alioto T."/>
            <person name="Alioto T."/>
            <person name="Gomez Garrido J."/>
        </authorList>
    </citation>
    <scope>NUCLEOTIDE SEQUENCE</scope>
</reference>
<dbReference type="InterPro" id="IPR002939">
    <property type="entry name" value="DnaJ_C"/>
</dbReference>
<evidence type="ECO:0000256" key="1">
    <source>
        <dbReference type="SAM" id="Phobius"/>
    </source>
</evidence>
<keyword evidence="1" id="KW-0812">Transmembrane</keyword>
<name>A0A8D8T5K5_9HEMI</name>
<keyword evidence="1" id="KW-0472">Membrane</keyword>
<dbReference type="GO" id="GO:0006457">
    <property type="term" value="P:protein folding"/>
    <property type="evidence" value="ECO:0007669"/>
    <property type="project" value="InterPro"/>
</dbReference>
<feature type="transmembrane region" description="Helical" evidence="1">
    <location>
        <begin position="100"/>
        <end position="119"/>
    </location>
</feature>
<accession>A0A8D8T5K5</accession>
<keyword evidence="1" id="KW-1133">Transmembrane helix</keyword>
<evidence type="ECO:0000313" key="3">
    <source>
        <dbReference type="EMBL" id="CAG6680024.1"/>
    </source>
</evidence>
<dbReference type="EMBL" id="HBUF01250819">
    <property type="protein sequence ID" value="CAG6680024.1"/>
    <property type="molecule type" value="Transcribed_RNA"/>
</dbReference>
<dbReference type="AlphaFoldDB" id="A0A8D8T5K5"/>
<dbReference type="Gene3D" id="2.60.260.20">
    <property type="entry name" value="Urease metallochaperone UreE, N-terminal domain"/>
    <property type="match status" value="1"/>
</dbReference>
<organism evidence="3">
    <name type="scientific">Cacopsylla melanoneura</name>
    <dbReference type="NCBI Taxonomy" id="428564"/>
    <lineage>
        <taxon>Eukaryota</taxon>
        <taxon>Metazoa</taxon>
        <taxon>Ecdysozoa</taxon>
        <taxon>Arthropoda</taxon>
        <taxon>Hexapoda</taxon>
        <taxon>Insecta</taxon>
        <taxon>Pterygota</taxon>
        <taxon>Neoptera</taxon>
        <taxon>Paraneoptera</taxon>
        <taxon>Hemiptera</taxon>
        <taxon>Sternorrhyncha</taxon>
        <taxon>Psylloidea</taxon>
        <taxon>Psyllidae</taxon>
        <taxon>Psyllinae</taxon>
        <taxon>Cacopsylla</taxon>
    </lineage>
</organism>
<dbReference type="InterPro" id="IPR008971">
    <property type="entry name" value="HSP40/DnaJ_pept-bd"/>
</dbReference>
<feature type="domain" description="Chaperone DnaJ C-terminal" evidence="2">
    <location>
        <begin position="3"/>
        <end position="41"/>
    </location>
</feature>
<sequence>MLHGQKILFTGEGDQEPGLQPGDIVIQLHEQAPPIFKRNGKLKEATMVIFCLPDYLNFIFTVIFLKIFSNKIEEKRIYCLISYENTYLRYKLIAQLSNCILYYIFYNVASFILPDWLRYCKKGGLMPMMVLYNLYHPTHF</sequence>
<dbReference type="GO" id="GO:0051082">
    <property type="term" value="F:unfolded protein binding"/>
    <property type="evidence" value="ECO:0007669"/>
    <property type="project" value="InterPro"/>
</dbReference>
<dbReference type="Pfam" id="PF01556">
    <property type="entry name" value="DnaJ_C"/>
    <property type="match status" value="1"/>
</dbReference>
<proteinExistence type="predicted"/>
<protein>
    <submittedName>
        <fullName evidence="3">DnaJ homolog subfamily A member 2</fullName>
    </submittedName>
</protein>
<dbReference type="SUPFAM" id="SSF49493">
    <property type="entry name" value="HSP40/DnaJ peptide-binding domain"/>
    <property type="match status" value="1"/>
</dbReference>
<evidence type="ECO:0000259" key="2">
    <source>
        <dbReference type="Pfam" id="PF01556"/>
    </source>
</evidence>
<feature type="transmembrane region" description="Helical" evidence="1">
    <location>
        <begin position="47"/>
        <end position="68"/>
    </location>
</feature>